<gene>
    <name evidence="1" type="ORF">R3P38DRAFT_2788157</name>
</gene>
<reference evidence="1 2" key="1">
    <citation type="journal article" date="2024" name="J Genomics">
        <title>Draft genome sequencing and assembly of Favolaschia claudopus CIRM-BRFM 2984 isolated from oak limbs.</title>
        <authorList>
            <person name="Navarro D."/>
            <person name="Drula E."/>
            <person name="Chaduli D."/>
            <person name="Cazenave R."/>
            <person name="Ahrendt S."/>
            <person name="Wang J."/>
            <person name="Lipzen A."/>
            <person name="Daum C."/>
            <person name="Barry K."/>
            <person name="Grigoriev I.V."/>
            <person name="Favel A."/>
            <person name="Rosso M.N."/>
            <person name="Martin F."/>
        </authorList>
    </citation>
    <scope>NUCLEOTIDE SEQUENCE [LARGE SCALE GENOMIC DNA]</scope>
    <source>
        <strain evidence="1 2">CIRM-BRFM 2984</strain>
    </source>
</reference>
<proteinExistence type="predicted"/>
<dbReference type="InterPro" id="IPR036322">
    <property type="entry name" value="WD40_repeat_dom_sf"/>
</dbReference>
<dbReference type="AlphaFoldDB" id="A0AAW0AMY4"/>
<name>A0AAW0AMY4_9AGAR</name>
<dbReference type="InterPro" id="IPR015943">
    <property type="entry name" value="WD40/YVTN_repeat-like_dom_sf"/>
</dbReference>
<accession>A0AAW0AMY4</accession>
<evidence type="ECO:0000313" key="1">
    <source>
        <dbReference type="EMBL" id="KAK7013898.1"/>
    </source>
</evidence>
<dbReference type="Gene3D" id="2.130.10.10">
    <property type="entry name" value="YVTN repeat-like/Quinoprotein amine dehydrogenase"/>
    <property type="match status" value="1"/>
</dbReference>
<evidence type="ECO:0000313" key="2">
    <source>
        <dbReference type="Proteomes" id="UP001362999"/>
    </source>
</evidence>
<sequence length="293" mass="31869">MPTEFEGTDYELFAELVPRAGCTSSSPINCLLFITEATLLVSGGICTSLQLNLCLSISTHTGDDQIVRLWEVDGGQCVQELRDPRWGQITALSWLPENLDRPPRIFIGTGRGSVSTHPFSIDRIQILALISKSSLYIDAEGGEVTSQAKLRGGIGSAAISTDGRMKAVYNLSNGTFDLYRPMDSSAPIESKLGGPGSGFIKLCIFAEEGHTLVCAGDNATVHLFQLGEMVERKSLLGEGPDAFYAVTVRDVVARAVESEIAYQAYSTLNYHFIAAGETEEPAKIYIWRRPVRI</sequence>
<comment type="caution">
    <text evidence="1">The sequence shown here is derived from an EMBL/GenBank/DDBJ whole genome shotgun (WGS) entry which is preliminary data.</text>
</comment>
<keyword evidence="2" id="KW-1185">Reference proteome</keyword>
<organism evidence="1 2">
    <name type="scientific">Favolaschia claudopus</name>
    <dbReference type="NCBI Taxonomy" id="2862362"/>
    <lineage>
        <taxon>Eukaryota</taxon>
        <taxon>Fungi</taxon>
        <taxon>Dikarya</taxon>
        <taxon>Basidiomycota</taxon>
        <taxon>Agaricomycotina</taxon>
        <taxon>Agaricomycetes</taxon>
        <taxon>Agaricomycetidae</taxon>
        <taxon>Agaricales</taxon>
        <taxon>Marasmiineae</taxon>
        <taxon>Mycenaceae</taxon>
        <taxon>Favolaschia</taxon>
    </lineage>
</organism>
<dbReference type="SUPFAM" id="SSF50978">
    <property type="entry name" value="WD40 repeat-like"/>
    <property type="match status" value="1"/>
</dbReference>
<dbReference type="EMBL" id="JAWWNJ010000058">
    <property type="protein sequence ID" value="KAK7013898.1"/>
    <property type="molecule type" value="Genomic_DNA"/>
</dbReference>
<protein>
    <submittedName>
        <fullName evidence="1">Uncharacterized protein</fullName>
    </submittedName>
</protein>
<dbReference type="Proteomes" id="UP001362999">
    <property type="component" value="Unassembled WGS sequence"/>
</dbReference>